<dbReference type="RefSeq" id="WP_318953596.1">
    <property type="nucleotide sequence ID" value="NZ_CP137555.1"/>
</dbReference>
<dbReference type="EMBL" id="CP137555">
    <property type="protein sequence ID" value="WOX05122.1"/>
    <property type="molecule type" value="Genomic_DNA"/>
</dbReference>
<dbReference type="KEGG" id="mpaf:R5R33_15455"/>
<evidence type="ECO:0000313" key="2">
    <source>
        <dbReference type="EMBL" id="WOX05122.1"/>
    </source>
</evidence>
<reference evidence="2 3" key="1">
    <citation type="submission" date="2023-10" db="EMBL/GenBank/DDBJ databases">
        <title>Description of Microbulbifer bruguierae sp. nov., isolated from the sediments of mangrove plant Bruguiera sexangula and comparative genomic analyses of the genus Microbulbifer.</title>
        <authorList>
            <person name="Long M."/>
        </authorList>
    </citation>
    <scope>NUCLEOTIDE SEQUENCE [LARGE SCALE GENOMIC DNA]</scope>
    <source>
        <strain evidence="2 3">SPO729</strain>
    </source>
</reference>
<proteinExistence type="predicted"/>
<dbReference type="AlphaFoldDB" id="A0AAU0MWM5"/>
<dbReference type="Proteomes" id="UP001302477">
    <property type="component" value="Chromosome"/>
</dbReference>
<evidence type="ECO:0000256" key="1">
    <source>
        <dbReference type="SAM" id="MobiDB-lite"/>
    </source>
</evidence>
<sequence length="148" mass="16747">MQFAICEHLRRERPQRYRETACWVIVGVCLLLPPAASAQQPGPFTAQDFQFSSPSPQSQIPPQLYGPDLDGNTPSEIALSAGAVRARLRGLGFHSVSSMQFRHGYWQVVAYHGKQKRQLTVHPESGRIRSDKPYCNNRCNNYQQGEEF</sequence>
<feature type="compositionally biased region" description="Low complexity" evidence="1">
    <location>
        <begin position="49"/>
        <end position="63"/>
    </location>
</feature>
<accession>A0AAU0MWM5</accession>
<feature type="region of interest" description="Disordered" evidence="1">
    <location>
        <begin position="41"/>
        <end position="71"/>
    </location>
</feature>
<evidence type="ECO:0008006" key="4">
    <source>
        <dbReference type="Google" id="ProtNLM"/>
    </source>
</evidence>
<gene>
    <name evidence="2" type="ORF">R5R33_15455</name>
</gene>
<keyword evidence="3" id="KW-1185">Reference proteome</keyword>
<name>A0AAU0MWM5_9GAMM</name>
<organism evidence="2 3">
    <name type="scientific">Microbulbifer pacificus</name>
    <dbReference type="NCBI Taxonomy" id="407164"/>
    <lineage>
        <taxon>Bacteria</taxon>
        <taxon>Pseudomonadati</taxon>
        <taxon>Pseudomonadota</taxon>
        <taxon>Gammaproteobacteria</taxon>
        <taxon>Cellvibrionales</taxon>
        <taxon>Microbulbiferaceae</taxon>
        <taxon>Microbulbifer</taxon>
    </lineage>
</organism>
<protein>
    <recommendedName>
        <fullName evidence="4">PepSY domain-containing protein</fullName>
    </recommendedName>
</protein>
<evidence type="ECO:0000313" key="3">
    <source>
        <dbReference type="Proteomes" id="UP001302477"/>
    </source>
</evidence>